<keyword evidence="1" id="KW-0472">Membrane</keyword>
<proteinExistence type="predicted"/>
<dbReference type="Proteomes" id="UP001208570">
    <property type="component" value="Unassembled WGS sequence"/>
</dbReference>
<name>A0AAD9IRS0_9ANNE</name>
<comment type="caution">
    <text evidence="2">The sequence shown here is derived from an EMBL/GenBank/DDBJ whole genome shotgun (WGS) entry which is preliminary data.</text>
</comment>
<evidence type="ECO:0000256" key="1">
    <source>
        <dbReference type="SAM" id="Phobius"/>
    </source>
</evidence>
<evidence type="ECO:0000313" key="3">
    <source>
        <dbReference type="Proteomes" id="UP001208570"/>
    </source>
</evidence>
<gene>
    <name evidence="2" type="ORF">LSH36_1776g00061</name>
</gene>
<sequence>MFWICIFSDGKETTDLVVSLPFSSVIFLTCVVCGAILLIIIVVVAGAVYVKKQSIRHQIKLRSEYVCTTLSSTPYFPTQHPGYDVTLTRNTGCKHSIEDNQPLVEVSDKTVSSVRQDNTLVPLTDHHNISSS</sequence>
<dbReference type="EMBL" id="JAODUP010001775">
    <property type="protein sequence ID" value="KAK2139461.1"/>
    <property type="molecule type" value="Genomic_DNA"/>
</dbReference>
<dbReference type="AlphaFoldDB" id="A0AAD9IRS0"/>
<reference evidence="2" key="1">
    <citation type="journal article" date="2023" name="Mol. Biol. Evol.">
        <title>Third-Generation Sequencing Reveals the Adaptive Role of the Epigenome in Three Deep-Sea Polychaetes.</title>
        <authorList>
            <person name="Perez M."/>
            <person name="Aroh O."/>
            <person name="Sun Y."/>
            <person name="Lan Y."/>
            <person name="Juniper S.K."/>
            <person name="Young C.R."/>
            <person name="Angers B."/>
            <person name="Qian P.Y."/>
        </authorList>
    </citation>
    <scope>NUCLEOTIDE SEQUENCE</scope>
    <source>
        <strain evidence="2">P08H-3</strain>
    </source>
</reference>
<evidence type="ECO:0000313" key="2">
    <source>
        <dbReference type="EMBL" id="KAK2139461.1"/>
    </source>
</evidence>
<feature type="transmembrane region" description="Helical" evidence="1">
    <location>
        <begin position="25"/>
        <end position="50"/>
    </location>
</feature>
<accession>A0AAD9IRS0</accession>
<keyword evidence="1" id="KW-0812">Transmembrane</keyword>
<keyword evidence="1" id="KW-1133">Transmembrane helix</keyword>
<protein>
    <submittedName>
        <fullName evidence="2">Uncharacterized protein</fullName>
    </submittedName>
</protein>
<keyword evidence="3" id="KW-1185">Reference proteome</keyword>
<organism evidence="2 3">
    <name type="scientific">Paralvinella palmiformis</name>
    <dbReference type="NCBI Taxonomy" id="53620"/>
    <lineage>
        <taxon>Eukaryota</taxon>
        <taxon>Metazoa</taxon>
        <taxon>Spiralia</taxon>
        <taxon>Lophotrochozoa</taxon>
        <taxon>Annelida</taxon>
        <taxon>Polychaeta</taxon>
        <taxon>Sedentaria</taxon>
        <taxon>Canalipalpata</taxon>
        <taxon>Terebellida</taxon>
        <taxon>Terebelliformia</taxon>
        <taxon>Alvinellidae</taxon>
        <taxon>Paralvinella</taxon>
    </lineage>
</organism>